<dbReference type="InterPro" id="IPR002575">
    <property type="entry name" value="Aminoglycoside_PTrfase"/>
</dbReference>
<evidence type="ECO:0000313" key="8">
    <source>
        <dbReference type="Proteomes" id="UP000287188"/>
    </source>
</evidence>
<dbReference type="Pfam" id="PF01636">
    <property type="entry name" value="APH"/>
    <property type="match status" value="1"/>
</dbReference>
<evidence type="ECO:0000256" key="1">
    <source>
        <dbReference type="ARBA" id="ARBA00010165"/>
    </source>
</evidence>
<keyword evidence="8" id="KW-1185">Reference proteome</keyword>
<evidence type="ECO:0000256" key="4">
    <source>
        <dbReference type="ARBA" id="ARBA00022777"/>
    </source>
</evidence>
<evidence type="ECO:0000256" key="3">
    <source>
        <dbReference type="ARBA" id="ARBA00022741"/>
    </source>
</evidence>
<dbReference type="GO" id="GO:0005524">
    <property type="term" value="F:ATP binding"/>
    <property type="evidence" value="ECO:0007669"/>
    <property type="project" value="UniProtKB-KW"/>
</dbReference>
<keyword evidence="4" id="KW-0418">Kinase</keyword>
<protein>
    <submittedName>
        <fullName evidence="7">Putative aminoglycoside phosphotransferase</fullName>
    </submittedName>
</protein>
<dbReference type="EMBL" id="BIFS01000002">
    <property type="protein sequence ID" value="GCE23329.1"/>
    <property type="molecule type" value="Genomic_DNA"/>
</dbReference>
<evidence type="ECO:0000256" key="2">
    <source>
        <dbReference type="ARBA" id="ARBA00022679"/>
    </source>
</evidence>
<gene>
    <name evidence="7" type="ORF">KDK_71290</name>
</gene>
<proteinExistence type="inferred from homology"/>
<comment type="caution">
    <text evidence="7">The sequence shown here is derived from an EMBL/GenBank/DDBJ whole genome shotgun (WGS) entry which is preliminary data.</text>
</comment>
<dbReference type="RefSeq" id="WP_126556784.1">
    <property type="nucleotide sequence ID" value="NZ_BIFS01000002.1"/>
</dbReference>
<dbReference type="Gene3D" id="3.90.1200.10">
    <property type="match status" value="1"/>
</dbReference>
<dbReference type="SUPFAM" id="SSF56112">
    <property type="entry name" value="Protein kinase-like (PK-like)"/>
    <property type="match status" value="1"/>
</dbReference>
<dbReference type="PANTHER" id="PTHR34273:SF2">
    <property type="entry name" value="METHYLTHIORIBOSE KINASE"/>
    <property type="match status" value="1"/>
</dbReference>
<evidence type="ECO:0000256" key="5">
    <source>
        <dbReference type="ARBA" id="ARBA00022840"/>
    </source>
</evidence>
<dbReference type="Proteomes" id="UP000287188">
    <property type="component" value="Unassembled WGS sequence"/>
</dbReference>
<keyword evidence="3" id="KW-0547">Nucleotide-binding</keyword>
<feature type="domain" description="Aminoglycoside phosphotransferase" evidence="6">
    <location>
        <begin position="35"/>
        <end position="269"/>
    </location>
</feature>
<keyword evidence="5" id="KW-0067">ATP-binding</keyword>
<sequence length="349" mass="39860">MQEDTNVALDIEQPAMLKNYLQQHNRIGPDEDPIIQVLAGGISNRTVLVQRSAGESWVVKQALSKLRVATDWFSSPERIHREALGIRWLSRLAPAGTITPFIFEDHTQHLLAMQAVPQPHINWKTLLLAGQVQDRHVAQFGHLLGSIHRNAYEQREEVARVFADTSFFESLRIEPYYLYTASQVPEAATFIDTLVQATRANQLTLVHGDYSPKNVLIYADQLILLDHEVIHYGDPAFDIGFSLTHLLSKAHHLTEQRQEFAQAASIYWQNYKNSLGDVPWFARMEERAVRHTLACMLARVAGRSLLEYFSSAERQHQCQVILSFIDTYPATIPELISQFIERINHNDDN</sequence>
<keyword evidence="2 7" id="KW-0808">Transferase</keyword>
<dbReference type="Gene3D" id="3.30.200.20">
    <property type="entry name" value="Phosphorylase Kinase, domain 1"/>
    <property type="match status" value="1"/>
</dbReference>
<dbReference type="GO" id="GO:0016301">
    <property type="term" value="F:kinase activity"/>
    <property type="evidence" value="ECO:0007669"/>
    <property type="project" value="UniProtKB-KW"/>
</dbReference>
<reference evidence="8" key="1">
    <citation type="submission" date="2018-12" db="EMBL/GenBank/DDBJ databases">
        <title>Tengunoibacter tsumagoiensis gen. nov., sp. nov., Dictyobacter kobayashii sp. nov., D. alpinus sp. nov., and D. joshuensis sp. nov. and description of Dictyobacteraceae fam. nov. within the order Ktedonobacterales isolated from Tengu-no-mugimeshi.</title>
        <authorList>
            <person name="Wang C.M."/>
            <person name="Zheng Y."/>
            <person name="Sakai Y."/>
            <person name="Toyoda A."/>
            <person name="Minakuchi Y."/>
            <person name="Abe K."/>
            <person name="Yokota A."/>
            <person name="Yabe S."/>
        </authorList>
    </citation>
    <scope>NUCLEOTIDE SEQUENCE [LARGE SCALE GENOMIC DNA]</scope>
    <source>
        <strain evidence="8">Uno11</strain>
    </source>
</reference>
<dbReference type="AlphaFoldDB" id="A0A402AW67"/>
<organism evidence="7 8">
    <name type="scientific">Dictyobacter kobayashii</name>
    <dbReference type="NCBI Taxonomy" id="2014872"/>
    <lineage>
        <taxon>Bacteria</taxon>
        <taxon>Bacillati</taxon>
        <taxon>Chloroflexota</taxon>
        <taxon>Ktedonobacteria</taxon>
        <taxon>Ktedonobacterales</taxon>
        <taxon>Dictyobacteraceae</taxon>
        <taxon>Dictyobacter</taxon>
    </lineage>
</organism>
<dbReference type="OrthoDB" id="334783at2"/>
<dbReference type="PANTHER" id="PTHR34273">
    <property type="entry name" value="METHYLTHIORIBOSE KINASE"/>
    <property type="match status" value="1"/>
</dbReference>
<evidence type="ECO:0000313" key="7">
    <source>
        <dbReference type="EMBL" id="GCE23329.1"/>
    </source>
</evidence>
<evidence type="ECO:0000259" key="6">
    <source>
        <dbReference type="Pfam" id="PF01636"/>
    </source>
</evidence>
<comment type="similarity">
    <text evidence="1">Belongs to the methylthioribose kinase family.</text>
</comment>
<dbReference type="InterPro" id="IPR011009">
    <property type="entry name" value="Kinase-like_dom_sf"/>
</dbReference>
<accession>A0A402AW67</accession>
<name>A0A402AW67_9CHLR</name>